<dbReference type="OrthoDB" id="433738at2759"/>
<dbReference type="AlphaFoldDB" id="A0A7G3ZND0"/>
<evidence type="ECO:0000313" key="1">
    <source>
        <dbReference type="EMBL" id="QLL35016.1"/>
    </source>
</evidence>
<evidence type="ECO:0008006" key="3">
    <source>
        <dbReference type="Google" id="ProtNLM"/>
    </source>
</evidence>
<dbReference type="Gene3D" id="1.25.40.10">
    <property type="entry name" value="Tetratricopeptide repeat domain"/>
    <property type="match status" value="1"/>
</dbReference>
<evidence type="ECO:0000313" key="2">
    <source>
        <dbReference type="Proteomes" id="UP000515788"/>
    </source>
</evidence>
<dbReference type="RefSeq" id="XP_037141690.1">
    <property type="nucleotide sequence ID" value="XM_037285794.1"/>
</dbReference>
<proteinExistence type="predicted"/>
<accession>A0A7G3ZND0</accession>
<dbReference type="Proteomes" id="UP000515788">
    <property type="component" value="Chromosome 8"/>
</dbReference>
<keyword evidence="2" id="KW-1185">Reference proteome</keyword>
<organism evidence="1 2">
    <name type="scientific">Torulaspora globosa</name>
    <dbReference type="NCBI Taxonomy" id="48254"/>
    <lineage>
        <taxon>Eukaryota</taxon>
        <taxon>Fungi</taxon>
        <taxon>Dikarya</taxon>
        <taxon>Ascomycota</taxon>
        <taxon>Saccharomycotina</taxon>
        <taxon>Saccharomycetes</taxon>
        <taxon>Saccharomycetales</taxon>
        <taxon>Saccharomycetaceae</taxon>
        <taxon>Torulaspora</taxon>
    </lineage>
</organism>
<protein>
    <recommendedName>
        <fullName evidence="3">Translocation protein SEC72</fullName>
    </recommendedName>
</protein>
<reference evidence="1 2" key="1">
    <citation type="submission" date="2020-06" db="EMBL/GenBank/DDBJ databases">
        <title>The yeast mating-type switching endonuclease HO is a domesticated member of an unorthodox homing genetic element family.</title>
        <authorList>
            <person name="Coughlan A.Y."/>
            <person name="Lombardi L."/>
            <person name="Braun-Galleani S."/>
            <person name="Martos A.R."/>
            <person name="Galeote V."/>
            <person name="Bigey F."/>
            <person name="Dequin S."/>
            <person name="Byrne K.P."/>
            <person name="Wolfe K.H."/>
        </authorList>
    </citation>
    <scope>NUCLEOTIDE SEQUENCE [LARGE SCALE GENOMIC DNA]</scope>
    <source>
        <strain evidence="1 2">CBS764</strain>
    </source>
</reference>
<dbReference type="InterPro" id="IPR011990">
    <property type="entry name" value="TPR-like_helical_dom_sf"/>
</dbReference>
<dbReference type="SUPFAM" id="SSF48452">
    <property type="entry name" value="TPR-like"/>
    <property type="match status" value="1"/>
</dbReference>
<gene>
    <name evidence="1" type="ORF">HG536_0H03920</name>
</gene>
<name>A0A7G3ZND0_9SACH</name>
<dbReference type="GeneID" id="59328282"/>
<sequence>MTEILYDVNSKRLKCTDEADENLQTNVDQVNSLTAALIPETNPNFTPQPHEDISKLVKNLFDSGLKNAKQNKFPEALKNVSLAIEMAQRKRAPWEAFAVQLQELQFMLRHKIDLLLVLGKYLDALQDLDMLLNTGLVQPEVFIRKTDALLKLGRLDQARIECERGLSLQPQNTKLKALNLECARRLADFNGDL</sequence>
<dbReference type="EMBL" id="CP059253">
    <property type="protein sequence ID" value="QLL35016.1"/>
    <property type="molecule type" value="Genomic_DNA"/>
</dbReference>
<dbReference type="KEGG" id="tgb:HG536_0H03920"/>